<organism evidence="2 3">
    <name type="scientific">Hibiscus sabdariffa</name>
    <name type="common">roselle</name>
    <dbReference type="NCBI Taxonomy" id="183260"/>
    <lineage>
        <taxon>Eukaryota</taxon>
        <taxon>Viridiplantae</taxon>
        <taxon>Streptophyta</taxon>
        <taxon>Embryophyta</taxon>
        <taxon>Tracheophyta</taxon>
        <taxon>Spermatophyta</taxon>
        <taxon>Magnoliopsida</taxon>
        <taxon>eudicotyledons</taxon>
        <taxon>Gunneridae</taxon>
        <taxon>Pentapetalae</taxon>
        <taxon>rosids</taxon>
        <taxon>malvids</taxon>
        <taxon>Malvales</taxon>
        <taxon>Malvaceae</taxon>
        <taxon>Malvoideae</taxon>
        <taxon>Hibiscus</taxon>
    </lineage>
</organism>
<evidence type="ECO:0000313" key="3">
    <source>
        <dbReference type="Proteomes" id="UP001472677"/>
    </source>
</evidence>
<evidence type="ECO:0000313" key="2">
    <source>
        <dbReference type="EMBL" id="KAK8507433.1"/>
    </source>
</evidence>
<keyword evidence="3" id="KW-1185">Reference proteome</keyword>
<proteinExistence type="predicted"/>
<reference evidence="2 3" key="1">
    <citation type="journal article" date="2024" name="G3 (Bethesda)">
        <title>Genome assembly of Hibiscus sabdariffa L. provides insights into metabolisms of medicinal natural products.</title>
        <authorList>
            <person name="Kim T."/>
        </authorList>
    </citation>
    <scope>NUCLEOTIDE SEQUENCE [LARGE SCALE GENOMIC DNA]</scope>
    <source>
        <strain evidence="2">TK-2024</strain>
        <tissue evidence="2">Old leaves</tissue>
    </source>
</reference>
<accession>A0ABR2BJV6</accession>
<name>A0ABR2BJV6_9ROSI</name>
<gene>
    <name evidence="2" type="ORF">V6N12_072693</name>
</gene>
<dbReference type="Proteomes" id="UP001472677">
    <property type="component" value="Unassembled WGS sequence"/>
</dbReference>
<sequence length="360" mass="40882">MSLFKTSLLSSRAKTIFKTQSSLYRHSRTLNSSPQVPTKKPLSLLFEEAVGLTEKVGENESQSRGEKNALMRKLRELERGVREFKENPEPEGKKKDKEEVERGKPKEVSSLVGLFRGEKKDEKVKRMVKPRIEPGEVTVLKDLSVFVEAFVRHLYSKGYFNKATFLVDNNLDFGKFDHSYARNFIKFAAYQFGKDNQEIAKWLSSTRLKKVAAFGCPSLDKNNVFAAKRLRKIFQIKEDTVCSQCVLKDSCRFPNVGVGGIATKTLLLVDVMKVIILYTLDQEHPKLSVPKEILGVNSGATSSLSLWLFTSICFGSRFTDYGYDYKECGYRFVGGIDDLIFRQARLTVAAGFAFRFISQH</sequence>
<dbReference type="EMBL" id="JBBPBM010000108">
    <property type="protein sequence ID" value="KAK8507433.1"/>
    <property type="molecule type" value="Genomic_DNA"/>
</dbReference>
<evidence type="ECO:0000256" key="1">
    <source>
        <dbReference type="SAM" id="MobiDB-lite"/>
    </source>
</evidence>
<feature type="region of interest" description="Disordered" evidence="1">
    <location>
        <begin position="80"/>
        <end position="105"/>
    </location>
</feature>
<comment type="caution">
    <text evidence="2">The sequence shown here is derived from an EMBL/GenBank/DDBJ whole genome shotgun (WGS) entry which is preliminary data.</text>
</comment>
<protein>
    <submittedName>
        <fullName evidence="2">Uncharacterized protein</fullName>
    </submittedName>
</protein>